<dbReference type="Proteomes" id="UP000620127">
    <property type="component" value="Unassembled WGS sequence"/>
</dbReference>
<dbReference type="RefSeq" id="WP_189347326.1">
    <property type="nucleotide sequence ID" value="NZ_BMYT01000007.1"/>
</dbReference>
<feature type="region of interest" description="Disordered" evidence="1">
    <location>
        <begin position="118"/>
        <end position="151"/>
    </location>
</feature>
<keyword evidence="4" id="KW-1185">Reference proteome</keyword>
<evidence type="ECO:0000256" key="1">
    <source>
        <dbReference type="SAM" id="MobiDB-lite"/>
    </source>
</evidence>
<reference evidence="4" key="1">
    <citation type="journal article" date="2019" name="Int. J. Syst. Evol. Microbiol.">
        <title>The Global Catalogue of Microorganisms (GCM) 10K type strain sequencing project: providing services to taxonomists for standard genome sequencing and annotation.</title>
        <authorList>
            <consortium name="The Broad Institute Genomics Platform"/>
            <consortium name="The Broad Institute Genome Sequencing Center for Infectious Disease"/>
            <person name="Wu L."/>
            <person name="Ma J."/>
        </authorList>
    </citation>
    <scope>NUCLEOTIDE SEQUENCE [LARGE SCALE GENOMIC DNA]</scope>
    <source>
        <strain evidence="4">KCTC 23916</strain>
    </source>
</reference>
<keyword evidence="2" id="KW-1133">Transmembrane helix</keyword>
<keyword evidence="2" id="KW-0472">Membrane</keyword>
<protein>
    <recommendedName>
        <fullName evidence="5">Phage holin family protein</fullName>
    </recommendedName>
</protein>
<evidence type="ECO:0000313" key="3">
    <source>
        <dbReference type="EMBL" id="GGX24380.1"/>
    </source>
</evidence>
<evidence type="ECO:0000313" key="4">
    <source>
        <dbReference type="Proteomes" id="UP000620127"/>
    </source>
</evidence>
<evidence type="ECO:0000256" key="2">
    <source>
        <dbReference type="SAM" id="Phobius"/>
    </source>
</evidence>
<dbReference type="EMBL" id="BMYT01000007">
    <property type="protein sequence ID" value="GGX24380.1"/>
    <property type="molecule type" value="Genomic_DNA"/>
</dbReference>
<dbReference type="InterPro" id="IPR009937">
    <property type="entry name" value="Phage_holin_3_6"/>
</dbReference>
<sequence length="151" mass="16880">MALTDSIARFGASLIESLHTRLELASLEIEEEFGRYANYFILSLIGLFCGIVTVLLLILLILIIFWDNHRELALSALITIFALASVGIFFYLKTAIKNKPRLLAASLGELQNDIAVLRQQSKTPDDSSDRSAPKNRGNREHRDSDVDNEGF</sequence>
<evidence type="ECO:0008006" key="5">
    <source>
        <dbReference type="Google" id="ProtNLM"/>
    </source>
</evidence>
<gene>
    <name evidence="3" type="ORF">GCM10011282_32920</name>
</gene>
<feature type="compositionally biased region" description="Basic and acidic residues" evidence="1">
    <location>
        <begin position="123"/>
        <end position="145"/>
    </location>
</feature>
<name>A0ABQ2XM97_9BURK</name>
<accession>A0ABQ2XM97</accession>
<keyword evidence="2" id="KW-0812">Transmembrane</keyword>
<dbReference type="Pfam" id="PF07332">
    <property type="entry name" value="Phage_holin_3_6"/>
    <property type="match status" value="1"/>
</dbReference>
<organism evidence="3 4">
    <name type="scientific">Undibacterium macrobrachii</name>
    <dbReference type="NCBI Taxonomy" id="1119058"/>
    <lineage>
        <taxon>Bacteria</taxon>
        <taxon>Pseudomonadati</taxon>
        <taxon>Pseudomonadota</taxon>
        <taxon>Betaproteobacteria</taxon>
        <taxon>Burkholderiales</taxon>
        <taxon>Oxalobacteraceae</taxon>
        <taxon>Undibacterium</taxon>
    </lineage>
</organism>
<feature type="transmembrane region" description="Helical" evidence="2">
    <location>
        <begin position="72"/>
        <end position="92"/>
    </location>
</feature>
<proteinExistence type="predicted"/>
<comment type="caution">
    <text evidence="3">The sequence shown here is derived from an EMBL/GenBank/DDBJ whole genome shotgun (WGS) entry which is preliminary data.</text>
</comment>
<feature type="transmembrane region" description="Helical" evidence="2">
    <location>
        <begin position="39"/>
        <end position="66"/>
    </location>
</feature>